<keyword evidence="2" id="KW-1185">Reference proteome</keyword>
<dbReference type="Proteomes" id="UP000554482">
    <property type="component" value="Unassembled WGS sequence"/>
</dbReference>
<proteinExistence type="predicted"/>
<organism evidence="1 2">
    <name type="scientific">Thalictrum thalictroides</name>
    <name type="common">Rue-anemone</name>
    <name type="synonym">Anemone thalictroides</name>
    <dbReference type="NCBI Taxonomy" id="46969"/>
    <lineage>
        <taxon>Eukaryota</taxon>
        <taxon>Viridiplantae</taxon>
        <taxon>Streptophyta</taxon>
        <taxon>Embryophyta</taxon>
        <taxon>Tracheophyta</taxon>
        <taxon>Spermatophyta</taxon>
        <taxon>Magnoliopsida</taxon>
        <taxon>Ranunculales</taxon>
        <taxon>Ranunculaceae</taxon>
        <taxon>Thalictroideae</taxon>
        <taxon>Thalictrum</taxon>
    </lineage>
</organism>
<dbReference type="AlphaFoldDB" id="A0A7J6WEK6"/>
<reference evidence="1 2" key="1">
    <citation type="submission" date="2020-06" db="EMBL/GenBank/DDBJ databases">
        <title>Transcriptomic and genomic resources for Thalictrum thalictroides and T. hernandezii: Facilitating candidate gene discovery in an emerging model plant lineage.</title>
        <authorList>
            <person name="Arias T."/>
            <person name="Riano-Pachon D.M."/>
            <person name="Di Stilio V.S."/>
        </authorList>
    </citation>
    <scope>NUCLEOTIDE SEQUENCE [LARGE SCALE GENOMIC DNA]</scope>
    <source>
        <strain evidence="2">cv. WT478/WT964</strain>
        <tissue evidence="1">Leaves</tissue>
    </source>
</reference>
<evidence type="ECO:0000313" key="2">
    <source>
        <dbReference type="Proteomes" id="UP000554482"/>
    </source>
</evidence>
<protein>
    <submittedName>
        <fullName evidence="1">Uncharacterized protein</fullName>
    </submittedName>
</protein>
<name>A0A7J6WEK6_THATH</name>
<sequence>MSKTDRLNVKKNGLFFIVLDGSEAQNLIGIESSNGCAHSVFYSATWPREKKNKKKSKKVKQGRRKLLFSAPFEELFFVQFITVISTSCQNGEVYSRRTSQDYGPET</sequence>
<dbReference type="EMBL" id="JABWDY010016826">
    <property type="protein sequence ID" value="KAF5195791.1"/>
    <property type="molecule type" value="Genomic_DNA"/>
</dbReference>
<evidence type="ECO:0000313" key="1">
    <source>
        <dbReference type="EMBL" id="KAF5195791.1"/>
    </source>
</evidence>
<accession>A0A7J6WEK6</accession>
<gene>
    <name evidence="1" type="ORF">FRX31_014620</name>
</gene>
<comment type="caution">
    <text evidence="1">The sequence shown here is derived from an EMBL/GenBank/DDBJ whole genome shotgun (WGS) entry which is preliminary data.</text>
</comment>